<dbReference type="InterPro" id="IPR026960">
    <property type="entry name" value="RVT-Znf"/>
</dbReference>
<keyword evidence="2" id="KW-0808">Transferase</keyword>
<accession>A0A2U1MPT4</accession>
<dbReference type="Proteomes" id="UP000245207">
    <property type="component" value="Unassembled WGS sequence"/>
</dbReference>
<dbReference type="PANTHER" id="PTHR36617">
    <property type="entry name" value="PROTEIN, PUTATIVE-RELATED"/>
    <property type="match status" value="1"/>
</dbReference>
<evidence type="ECO:0000313" key="3">
    <source>
        <dbReference type="Proteomes" id="UP000245207"/>
    </source>
</evidence>
<name>A0A2U1MPT4_ARTAN</name>
<keyword evidence="3" id="KW-1185">Reference proteome</keyword>
<organism evidence="2 3">
    <name type="scientific">Artemisia annua</name>
    <name type="common">Sweet wormwood</name>
    <dbReference type="NCBI Taxonomy" id="35608"/>
    <lineage>
        <taxon>Eukaryota</taxon>
        <taxon>Viridiplantae</taxon>
        <taxon>Streptophyta</taxon>
        <taxon>Embryophyta</taxon>
        <taxon>Tracheophyta</taxon>
        <taxon>Spermatophyta</taxon>
        <taxon>Magnoliopsida</taxon>
        <taxon>eudicotyledons</taxon>
        <taxon>Gunneridae</taxon>
        <taxon>Pentapetalae</taxon>
        <taxon>asterids</taxon>
        <taxon>campanulids</taxon>
        <taxon>Asterales</taxon>
        <taxon>Asteraceae</taxon>
        <taxon>Asteroideae</taxon>
        <taxon>Anthemideae</taxon>
        <taxon>Artemisiinae</taxon>
        <taxon>Artemisia</taxon>
    </lineage>
</organism>
<dbReference type="PANTHER" id="PTHR36617:SF15">
    <property type="entry name" value="REVERSE TRANSCRIPTASE ZINC-BINDING DOMAIN-CONTAINING PROTEIN"/>
    <property type="match status" value="1"/>
</dbReference>
<dbReference type="AlphaFoldDB" id="A0A2U1MPT4"/>
<reference evidence="2 3" key="1">
    <citation type="journal article" date="2018" name="Mol. Plant">
        <title>The genome of Artemisia annua provides insight into the evolution of Asteraceae family and artemisinin biosynthesis.</title>
        <authorList>
            <person name="Shen Q."/>
            <person name="Zhang L."/>
            <person name="Liao Z."/>
            <person name="Wang S."/>
            <person name="Yan T."/>
            <person name="Shi P."/>
            <person name="Liu M."/>
            <person name="Fu X."/>
            <person name="Pan Q."/>
            <person name="Wang Y."/>
            <person name="Lv Z."/>
            <person name="Lu X."/>
            <person name="Zhang F."/>
            <person name="Jiang W."/>
            <person name="Ma Y."/>
            <person name="Chen M."/>
            <person name="Hao X."/>
            <person name="Li L."/>
            <person name="Tang Y."/>
            <person name="Lv G."/>
            <person name="Zhou Y."/>
            <person name="Sun X."/>
            <person name="Brodelius P.E."/>
            <person name="Rose J.K.C."/>
            <person name="Tang K."/>
        </authorList>
    </citation>
    <scope>NUCLEOTIDE SEQUENCE [LARGE SCALE GENOMIC DNA]</scope>
    <source>
        <strain evidence="3">cv. Huhao1</strain>
        <tissue evidence="2">Leaf</tissue>
    </source>
</reference>
<keyword evidence="2" id="KW-0695">RNA-directed DNA polymerase</keyword>
<dbReference type="GO" id="GO:0003964">
    <property type="term" value="F:RNA-directed DNA polymerase activity"/>
    <property type="evidence" value="ECO:0007669"/>
    <property type="project" value="UniProtKB-KW"/>
</dbReference>
<proteinExistence type="predicted"/>
<dbReference type="OrthoDB" id="684023at2759"/>
<evidence type="ECO:0000259" key="1">
    <source>
        <dbReference type="Pfam" id="PF13966"/>
    </source>
</evidence>
<dbReference type="Pfam" id="PF13966">
    <property type="entry name" value="zf-RVT"/>
    <property type="match status" value="1"/>
</dbReference>
<protein>
    <submittedName>
        <fullName evidence="2">RNA-directed DNA polymerase, eukaryota</fullName>
    </submittedName>
</protein>
<feature type="domain" description="Reverse transcriptase zinc-binding" evidence="1">
    <location>
        <begin position="141"/>
        <end position="203"/>
    </location>
</feature>
<evidence type="ECO:0000313" key="2">
    <source>
        <dbReference type="EMBL" id="PWA63273.1"/>
    </source>
</evidence>
<keyword evidence="2" id="KW-0548">Nucleotidyltransferase</keyword>
<dbReference type="EMBL" id="PKPP01004674">
    <property type="protein sequence ID" value="PWA63273.1"/>
    <property type="molecule type" value="Genomic_DNA"/>
</dbReference>
<sequence>MTSNWCSIVRELNLLKNKGFNFLSHCLKRIGDGFRTRCWQDRWLAGMVLRDRFPRLFALETDKEVLVGVKMGTSMVDSFRRNIRDGVERHQFLEMNSMLEAVSLSPVQDRWCCDLSGDGEFRVKEVRNIIDDLFLPSYSDSTRWVKYIPIKINVFAWRVYRDCLPTRSNLNHRGVILDSVSCPLCQSSEETIHHILFRCDLAKIVLRKICRWWDLSWQDLT</sequence>
<gene>
    <name evidence="2" type="ORF">CTI12_AA348500</name>
</gene>
<comment type="caution">
    <text evidence="2">The sequence shown here is derived from an EMBL/GenBank/DDBJ whole genome shotgun (WGS) entry which is preliminary data.</text>
</comment>